<organism evidence="1 2">
    <name type="scientific">Idiomarina fontislapidosi</name>
    <dbReference type="NCBI Taxonomy" id="263723"/>
    <lineage>
        <taxon>Bacteria</taxon>
        <taxon>Pseudomonadati</taxon>
        <taxon>Pseudomonadota</taxon>
        <taxon>Gammaproteobacteria</taxon>
        <taxon>Alteromonadales</taxon>
        <taxon>Idiomarinaceae</taxon>
        <taxon>Idiomarina</taxon>
    </lineage>
</organism>
<reference evidence="2" key="1">
    <citation type="journal article" date="2018" name="Front. Microbiol.">
        <title>Genome-Based Analysis Reveals the Taxonomy and Diversity of the Family Idiomarinaceae.</title>
        <authorList>
            <person name="Liu Y."/>
            <person name="Lai Q."/>
            <person name="Shao Z."/>
        </authorList>
    </citation>
    <scope>NUCLEOTIDE SEQUENCE [LARGE SCALE GENOMIC DNA]</scope>
    <source>
        <strain evidence="2">F23</strain>
    </source>
</reference>
<comment type="caution">
    <text evidence="1">The sequence shown here is derived from an EMBL/GenBank/DDBJ whole genome shotgun (WGS) entry which is preliminary data.</text>
</comment>
<evidence type="ECO:0000313" key="2">
    <source>
        <dbReference type="Proteomes" id="UP000287330"/>
    </source>
</evidence>
<dbReference type="Proteomes" id="UP000287330">
    <property type="component" value="Unassembled WGS sequence"/>
</dbReference>
<accession>A0A432XYM2</accession>
<keyword evidence="2" id="KW-1185">Reference proteome</keyword>
<name>A0A432XYM2_9GAMM</name>
<proteinExistence type="predicted"/>
<dbReference type="AlphaFoldDB" id="A0A432XYM2"/>
<evidence type="ECO:0000313" key="1">
    <source>
        <dbReference type="EMBL" id="RUO53816.1"/>
    </source>
</evidence>
<dbReference type="RefSeq" id="WP_110574295.1">
    <property type="nucleotide sequence ID" value="NZ_PIPV01000005.1"/>
</dbReference>
<gene>
    <name evidence="1" type="ORF">CWE25_07965</name>
</gene>
<sequence length="139" mass="15244">MPSSLMEWSVSSLLSVLLMTAGVPAMQSAHGQLEARALALRGLSLLHAYQARARAQHRHITIPLTEVKNALKTDGWQFSSNFDDHRRPLVFYAPQGFARAGRVVMEKGDLQLRWIVSALGRVRYCSGGTVDIPGVASCI</sequence>
<protein>
    <submittedName>
        <fullName evidence="1">Uncharacterized protein</fullName>
    </submittedName>
</protein>
<dbReference type="EMBL" id="PIPV01000005">
    <property type="protein sequence ID" value="RUO53816.1"/>
    <property type="molecule type" value="Genomic_DNA"/>
</dbReference>
<dbReference type="OrthoDB" id="6238532at2"/>